<evidence type="ECO:0000256" key="1">
    <source>
        <dbReference type="ARBA" id="ARBA00010688"/>
    </source>
</evidence>
<dbReference type="Gene3D" id="2.20.150.10">
    <property type="entry name" value="putative 5-dehydro-2- deoxygluconokinase"/>
    <property type="match status" value="1"/>
</dbReference>
<keyword evidence="4" id="KW-0418">Kinase</keyword>
<reference evidence="9" key="1">
    <citation type="journal article" date="2019" name="Int. J. Syst. Evol. Microbiol.">
        <title>The Global Catalogue of Microorganisms (GCM) 10K type strain sequencing project: providing services to taxonomists for standard genome sequencing and annotation.</title>
        <authorList>
            <consortium name="The Broad Institute Genomics Platform"/>
            <consortium name="The Broad Institute Genome Sequencing Center for Infectious Disease"/>
            <person name="Wu L."/>
            <person name="Ma J."/>
        </authorList>
    </citation>
    <scope>NUCLEOTIDE SEQUENCE [LARGE SCALE GENOMIC DNA]</scope>
    <source>
        <strain evidence="9">ICMP 19515</strain>
    </source>
</reference>
<feature type="domain" description="Carbohydrate kinase PfkB" evidence="6">
    <location>
        <begin position="13"/>
        <end position="324"/>
    </location>
</feature>
<dbReference type="NCBIfam" id="TIGR04382">
    <property type="entry name" value="myo_inos_iolC_N"/>
    <property type="match status" value="1"/>
</dbReference>
<dbReference type="Proteomes" id="UP001595648">
    <property type="component" value="Unassembled WGS sequence"/>
</dbReference>
<gene>
    <name evidence="8" type="primary">iolC</name>
    <name evidence="8" type="ORF">ACFOJ9_35190</name>
</gene>
<dbReference type="InterPro" id="IPR013785">
    <property type="entry name" value="Aldolase_TIM"/>
</dbReference>
<comment type="caution">
    <text evidence="8">The sequence shown here is derived from an EMBL/GenBank/DDBJ whole genome shotgun (WGS) entry which is preliminary data.</text>
</comment>
<keyword evidence="2 8" id="KW-0808">Transferase</keyword>
<dbReference type="SUPFAM" id="SSF53613">
    <property type="entry name" value="Ribokinase-like"/>
    <property type="match status" value="1"/>
</dbReference>
<proteinExistence type="inferred from homology"/>
<evidence type="ECO:0000256" key="4">
    <source>
        <dbReference type="ARBA" id="ARBA00022777"/>
    </source>
</evidence>
<organism evidence="8 9">
    <name type="scientific">Mesorhizobium cantuariense</name>
    <dbReference type="NCBI Taxonomy" id="1300275"/>
    <lineage>
        <taxon>Bacteria</taxon>
        <taxon>Pseudomonadati</taxon>
        <taxon>Pseudomonadota</taxon>
        <taxon>Alphaproteobacteria</taxon>
        <taxon>Hyphomicrobiales</taxon>
        <taxon>Phyllobacteriaceae</taxon>
        <taxon>Mesorhizobium</taxon>
    </lineage>
</organism>
<accession>A0ABV7MZH6</accession>
<dbReference type="PROSITE" id="PS00583">
    <property type="entry name" value="PFKB_KINASES_1"/>
    <property type="match status" value="1"/>
</dbReference>
<evidence type="ECO:0000259" key="7">
    <source>
        <dbReference type="Pfam" id="PF09863"/>
    </source>
</evidence>
<dbReference type="InterPro" id="IPR011611">
    <property type="entry name" value="PfkB_dom"/>
</dbReference>
<keyword evidence="3" id="KW-0547">Nucleotide-binding</keyword>
<evidence type="ECO:0000313" key="8">
    <source>
        <dbReference type="EMBL" id="MFC3326968.1"/>
    </source>
</evidence>
<dbReference type="Gene3D" id="3.40.1190.20">
    <property type="match status" value="1"/>
</dbReference>
<dbReference type="EC" id="2.7.1.92" evidence="8"/>
<dbReference type="InterPro" id="IPR023314">
    <property type="entry name" value="Myo_inos_IolC-like_sf"/>
</dbReference>
<evidence type="ECO:0000313" key="9">
    <source>
        <dbReference type="Proteomes" id="UP001595648"/>
    </source>
</evidence>
<evidence type="ECO:0000256" key="3">
    <source>
        <dbReference type="ARBA" id="ARBA00022741"/>
    </source>
</evidence>
<dbReference type="GO" id="GO:0047590">
    <property type="term" value="F:5-dehydro-2-deoxygluconokinase activity"/>
    <property type="evidence" value="ECO:0007669"/>
    <property type="project" value="UniProtKB-EC"/>
</dbReference>
<dbReference type="InterPro" id="IPR002173">
    <property type="entry name" value="Carboh/pur_kinase_PfkB_CS"/>
</dbReference>
<dbReference type="EMBL" id="JBHRVD010000001">
    <property type="protein sequence ID" value="MFC3326968.1"/>
    <property type="molecule type" value="Genomic_DNA"/>
</dbReference>
<dbReference type="InterPro" id="IPR030830">
    <property type="entry name" value="Myo_inos_IolC"/>
</dbReference>
<dbReference type="PANTHER" id="PTHR43085">
    <property type="entry name" value="HEXOKINASE FAMILY MEMBER"/>
    <property type="match status" value="1"/>
</dbReference>
<dbReference type="PANTHER" id="PTHR43085:SF49">
    <property type="entry name" value="5-DEHYDRO-2-DEOXYGLUCONOKINASE"/>
    <property type="match status" value="1"/>
</dbReference>
<dbReference type="Gene3D" id="3.20.20.70">
    <property type="entry name" value="Aldolase class I"/>
    <property type="match status" value="1"/>
</dbReference>
<evidence type="ECO:0000256" key="5">
    <source>
        <dbReference type="ARBA" id="ARBA00022840"/>
    </source>
</evidence>
<dbReference type="Pfam" id="PF00294">
    <property type="entry name" value="PfkB"/>
    <property type="match status" value="1"/>
</dbReference>
<dbReference type="InterPro" id="IPR050306">
    <property type="entry name" value="PfkB_Carbo_kinase"/>
</dbReference>
<keyword evidence="5" id="KW-0067">ATP-binding</keyword>
<dbReference type="RefSeq" id="WP_378986216.1">
    <property type="nucleotide sequence ID" value="NZ_JBHRVD010000001.1"/>
</dbReference>
<sequence>MSEAVDAEYAPLDVITIGRASVDLYGQQIGSRLEDITSFAKSVGGCPANISVGTARLGLRSALLTRVGDEQMGRFIREQLAREGVNVDGLKTDKERLTALVLLSVEDEGVSPMIFYRSDCADMALAPENIDEAFIASARSIVVTGTHFSRPNSDAAQRKAIRIMKAKGGKVVFDIDYRPNLWGLAGHAEGFERYVKSDRVSAQLKTVLPDCDLIVGTEEEIMIASGADDCLSALKTIRSLSSATIVLKRGAMGCIVYDGPISDDLEDGVVGKGFPIEIYNVLGAGDAFMSGFLRGWLGGEDHATAATWANACGAFAVSRLLCAPEYPTFDELQFFLKNSSKHLALRKDEAINHIHWATTRRRDIPSLMALACDHRVQLEDVAAKAGADPARIQDFKVLAVKAAAKVAAGRDGYGMLIDEKHGRKAMFEFAHHPFNWLGRPVELPGSRPLRFEFSQDIGSQLTEWPVDHCIKCLCFYHPDDPAALKEEQQQKLRALFEGARKVGRELLVEIIAGKHGKLDDTTIPRALEELYALGIKPDWWKLEPQASAAAWARIEAVILKHDPWCRGVVLLGLEAPQDELEAAFAATAKAPIVKGFAVGRTIFVHAAEQWLAGKMSDDDAIADMAQRFEQLTEAWLAARGRKAA</sequence>
<keyword evidence="9" id="KW-1185">Reference proteome</keyword>
<dbReference type="InterPro" id="IPR029056">
    <property type="entry name" value="Ribokinase-like"/>
</dbReference>
<evidence type="ECO:0000259" key="6">
    <source>
        <dbReference type="Pfam" id="PF00294"/>
    </source>
</evidence>
<evidence type="ECO:0000256" key="2">
    <source>
        <dbReference type="ARBA" id="ARBA00022679"/>
    </source>
</evidence>
<dbReference type="InterPro" id="IPR018659">
    <property type="entry name" value="DUF2090"/>
</dbReference>
<feature type="domain" description="DUF2090" evidence="7">
    <location>
        <begin position="331"/>
        <end position="638"/>
    </location>
</feature>
<dbReference type="Pfam" id="PF09863">
    <property type="entry name" value="DUF2090"/>
    <property type="match status" value="1"/>
</dbReference>
<protein>
    <submittedName>
        <fullName evidence="8">5-dehydro-2-deoxygluconokinase</fullName>
        <ecNumber evidence="8">2.7.1.92</ecNumber>
    </submittedName>
</protein>
<dbReference type="CDD" id="cd01166">
    <property type="entry name" value="KdgK"/>
    <property type="match status" value="1"/>
</dbReference>
<comment type="similarity">
    <text evidence="1">Belongs to the carbohydrate kinase PfkB family.</text>
</comment>
<dbReference type="PROSITE" id="PS00584">
    <property type="entry name" value="PFKB_KINASES_2"/>
    <property type="match status" value="1"/>
</dbReference>
<name>A0ABV7MZH6_9HYPH</name>